<sequence>MTRPVTPKITADAIIEMSLVDDNPIILIERKFEPYGWAIPGGFVDVGETIASAARREALEETTLEVELEILLGIYSDPKRDFRGHTACAVFVGNASGKPVAADDAKDIALFDPFNIDVELAFDHCQILQDYCEYRREGTIKLPL</sequence>
<dbReference type="Pfam" id="PF00293">
    <property type="entry name" value="NUDIX"/>
    <property type="match status" value="1"/>
</dbReference>
<gene>
    <name evidence="3" type="ORF">MNBD_GAMMA05-1584</name>
</gene>
<dbReference type="Gene3D" id="3.90.79.10">
    <property type="entry name" value="Nucleoside Triphosphate Pyrophosphohydrolase"/>
    <property type="match status" value="1"/>
</dbReference>
<organism evidence="3">
    <name type="scientific">hydrothermal vent metagenome</name>
    <dbReference type="NCBI Taxonomy" id="652676"/>
    <lineage>
        <taxon>unclassified sequences</taxon>
        <taxon>metagenomes</taxon>
        <taxon>ecological metagenomes</taxon>
    </lineage>
</organism>
<dbReference type="AlphaFoldDB" id="A0A3B0WNE4"/>
<dbReference type="CDD" id="cd18873">
    <property type="entry name" value="NUDIX_NadM_like"/>
    <property type="match status" value="1"/>
</dbReference>
<dbReference type="InterPro" id="IPR020476">
    <property type="entry name" value="Nudix_hydrolase"/>
</dbReference>
<dbReference type="SUPFAM" id="SSF55811">
    <property type="entry name" value="Nudix"/>
    <property type="match status" value="1"/>
</dbReference>
<feature type="domain" description="Nudix hydrolase" evidence="2">
    <location>
        <begin position="7"/>
        <end position="134"/>
    </location>
</feature>
<name>A0A3B0WNE4_9ZZZZ</name>
<dbReference type="PANTHER" id="PTHR43736">
    <property type="entry name" value="ADP-RIBOSE PYROPHOSPHATASE"/>
    <property type="match status" value="1"/>
</dbReference>
<dbReference type="InterPro" id="IPR015797">
    <property type="entry name" value="NUDIX_hydrolase-like_dom_sf"/>
</dbReference>
<keyword evidence="1" id="KW-0378">Hydrolase</keyword>
<evidence type="ECO:0000313" key="3">
    <source>
        <dbReference type="EMBL" id="VAW53913.1"/>
    </source>
</evidence>
<dbReference type="PROSITE" id="PS51462">
    <property type="entry name" value="NUDIX"/>
    <property type="match status" value="1"/>
</dbReference>
<evidence type="ECO:0000256" key="1">
    <source>
        <dbReference type="ARBA" id="ARBA00022801"/>
    </source>
</evidence>
<accession>A0A3B0WNE4</accession>
<reference evidence="3" key="1">
    <citation type="submission" date="2018-06" db="EMBL/GenBank/DDBJ databases">
        <authorList>
            <person name="Zhirakovskaya E."/>
        </authorList>
    </citation>
    <scope>NUCLEOTIDE SEQUENCE</scope>
</reference>
<dbReference type="EMBL" id="UOFE01000036">
    <property type="protein sequence ID" value="VAW53913.1"/>
    <property type="molecule type" value="Genomic_DNA"/>
</dbReference>
<dbReference type="PANTHER" id="PTHR43736:SF1">
    <property type="entry name" value="DIHYDRONEOPTERIN TRIPHOSPHATE DIPHOSPHATASE"/>
    <property type="match status" value="1"/>
</dbReference>
<dbReference type="PRINTS" id="PR00502">
    <property type="entry name" value="NUDIXFAMILY"/>
</dbReference>
<protein>
    <recommendedName>
        <fullName evidence="2">Nudix hydrolase domain-containing protein</fullName>
    </recommendedName>
</protein>
<dbReference type="InterPro" id="IPR020084">
    <property type="entry name" value="NUDIX_hydrolase_CS"/>
</dbReference>
<proteinExistence type="predicted"/>
<dbReference type="GO" id="GO:0016787">
    <property type="term" value="F:hydrolase activity"/>
    <property type="evidence" value="ECO:0007669"/>
    <property type="project" value="UniProtKB-KW"/>
</dbReference>
<dbReference type="InterPro" id="IPR000086">
    <property type="entry name" value="NUDIX_hydrolase_dom"/>
</dbReference>
<dbReference type="PROSITE" id="PS00893">
    <property type="entry name" value="NUDIX_BOX"/>
    <property type="match status" value="1"/>
</dbReference>
<evidence type="ECO:0000259" key="2">
    <source>
        <dbReference type="PROSITE" id="PS51462"/>
    </source>
</evidence>